<dbReference type="InterPro" id="IPR014982">
    <property type="entry name" value="GSCFA"/>
</dbReference>
<dbReference type="eggNOG" id="COG2755">
    <property type="taxonomic scope" value="Bacteria"/>
</dbReference>
<dbReference type="SUPFAM" id="SSF52266">
    <property type="entry name" value="SGNH hydrolase"/>
    <property type="match status" value="1"/>
</dbReference>
<proteinExistence type="predicted"/>
<feature type="domain" description="GSCFA" evidence="1">
    <location>
        <begin position="11"/>
        <end position="248"/>
    </location>
</feature>
<accession>I0WIF4</accession>
<dbReference type="STRING" id="946077.W5A_04469"/>
<evidence type="ECO:0000259" key="1">
    <source>
        <dbReference type="Pfam" id="PF08885"/>
    </source>
</evidence>
<organism evidence="2 3">
    <name type="scientific">Imtechella halotolerans K1</name>
    <dbReference type="NCBI Taxonomy" id="946077"/>
    <lineage>
        <taxon>Bacteria</taxon>
        <taxon>Pseudomonadati</taxon>
        <taxon>Bacteroidota</taxon>
        <taxon>Flavobacteriia</taxon>
        <taxon>Flavobacteriales</taxon>
        <taxon>Flavobacteriaceae</taxon>
        <taxon>Imtechella</taxon>
    </lineage>
</organism>
<dbReference type="GO" id="GO:0016788">
    <property type="term" value="F:hydrolase activity, acting on ester bonds"/>
    <property type="evidence" value="ECO:0007669"/>
    <property type="project" value="UniProtKB-ARBA"/>
</dbReference>
<dbReference type="Gene3D" id="3.40.50.1110">
    <property type="entry name" value="SGNH hydrolase"/>
    <property type="match status" value="1"/>
</dbReference>
<evidence type="ECO:0000313" key="2">
    <source>
        <dbReference type="EMBL" id="EID76170.1"/>
    </source>
</evidence>
<sequence>MECKIDYQSQLVLVGSCFAENVADKLAFYNFKHVVNPLGILFNPVSIQNLIERGLNNRSFTEEDIFYHNECWHSYEVHSEMSHSDKDLMLNSMNEALELFGASLKEASHFIITLGTSWVYKEISNNAIVANCHKVPQKSFKKYLLTVHEITESLRNIVSLLRSYNPNLSIVFTVSPVRHLKDGYVENQRSKAHLIAAVHSLNDVRNEGSRLSYFPAYEIVMDELRDYRFYSEDMIHPNSIAIDYIWGRLVESWITSEASKIMQEVEKIRKGLLHRPFNPDTDAHKKFLKQLEGTILSLQNRYPFMSF</sequence>
<name>I0WIF4_9FLAO</name>
<gene>
    <name evidence="2" type="ORF">W5A_04469</name>
</gene>
<keyword evidence="3" id="KW-1185">Reference proteome</keyword>
<evidence type="ECO:0000313" key="3">
    <source>
        <dbReference type="Proteomes" id="UP000005938"/>
    </source>
</evidence>
<reference evidence="2 3" key="1">
    <citation type="journal article" date="2012" name="J. Bacteriol.">
        <title>Genome Sequence of the Halotolerant Bacterium Imtechella halotolerans K1T.</title>
        <authorList>
            <person name="Kumar S."/>
            <person name="Vikram S."/>
            <person name="Subramanian S."/>
            <person name="Raghava G.P."/>
            <person name="Pinnaka A.K."/>
        </authorList>
    </citation>
    <scope>NUCLEOTIDE SEQUENCE [LARGE SCALE GENOMIC DNA]</scope>
    <source>
        <strain evidence="2 3">K1</strain>
    </source>
</reference>
<dbReference type="PROSITE" id="PS51257">
    <property type="entry name" value="PROKAR_LIPOPROTEIN"/>
    <property type="match status" value="1"/>
</dbReference>
<dbReference type="Pfam" id="PF08885">
    <property type="entry name" value="GSCFA"/>
    <property type="match status" value="1"/>
</dbReference>
<dbReference type="Proteomes" id="UP000005938">
    <property type="component" value="Unassembled WGS sequence"/>
</dbReference>
<dbReference type="InterPro" id="IPR036514">
    <property type="entry name" value="SGNH_hydro_sf"/>
</dbReference>
<dbReference type="PATRIC" id="fig|946077.3.peg.910"/>
<comment type="caution">
    <text evidence="2">The sequence shown here is derived from an EMBL/GenBank/DDBJ whole genome shotgun (WGS) entry which is preliminary data.</text>
</comment>
<protein>
    <recommendedName>
        <fullName evidence="1">GSCFA domain-containing protein</fullName>
    </recommendedName>
</protein>
<dbReference type="EMBL" id="AJJU01000003">
    <property type="protein sequence ID" value="EID76170.1"/>
    <property type="molecule type" value="Genomic_DNA"/>
</dbReference>
<dbReference type="AlphaFoldDB" id="I0WIF4"/>